<proteinExistence type="inferred from homology"/>
<dbReference type="Gene3D" id="1.20.140.10">
    <property type="entry name" value="Butyryl-CoA Dehydrogenase, subunit A, domain 3"/>
    <property type="match status" value="1"/>
</dbReference>
<dbReference type="GO" id="GO:0050660">
    <property type="term" value="F:flavin adenine dinucleotide binding"/>
    <property type="evidence" value="ECO:0007669"/>
    <property type="project" value="InterPro"/>
</dbReference>
<accession>A0A0S4QW45</accession>
<evidence type="ECO:0000259" key="7">
    <source>
        <dbReference type="Pfam" id="PF02771"/>
    </source>
</evidence>
<dbReference type="Proteomes" id="UP000198802">
    <property type="component" value="Unassembled WGS sequence"/>
</dbReference>
<keyword evidence="4" id="KW-0274">FAD</keyword>
<keyword evidence="5" id="KW-0560">Oxidoreductase</keyword>
<dbReference type="GO" id="GO:0003995">
    <property type="term" value="F:acyl-CoA dehydrogenase activity"/>
    <property type="evidence" value="ECO:0007669"/>
    <property type="project" value="TreeGrafter"/>
</dbReference>
<sequence>MGLVFSDEQEELRRTVRSFLERTSPESEVRRLMETADGYDPAVWRQMAEQLGLQGLHVPEEYGGSGSGFVELGIVLEEMGAFLLCAPYLASAVLATGALMDAADPAARAELLPGLVDGSSIGTLAFAGPTGRVDTAPAPAPTAGGGTTGVAGSAGAEGAVGHGEPLIVATRSGSGDGAYTLRGTRHFVLDGAVADLLLVTAWADGGLSLFAVSGDAPGLVRSPLPVMDLTRKQADLTFSGTPARLIGAEGDAGPLLTRVLRLACVALANESAGGARAVLAQAVRHARERVQFGRPIGSFQAVKHSCADMLVAVEGSRSAAYHAAQVAASGDARLLARAAAMAKAYVGEAYFSAAAENIQIHGGIGFTWEHPAHLYFKRAKTSELLFGDPVHHRGLLADELEI</sequence>
<evidence type="ECO:0000256" key="2">
    <source>
        <dbReference type="ARBA" id="ARBA00009347"/>
    </source>
</evidence>
<comment type="similarity">
    <text evidence="2">Belongs to the acyl-CoA dehydrogenase family.</text>
</comment>
<evidence type="ECO:0000256" key="1">
    <source>
        <dbReference type="ARBA" id="ARBA00001974"/>
    </source>
</evidence>
<dbReference type="Gene3D" id="1.10.540.10">
    <property type="entry name" value="Acyl-CoA dehydrogenase/oxidase, N-terminal domain"/>
    <property type="match status" value="1"/>
</dbReference>
<protein>
    <submittedName>
        <fullName evidence="8">Acyl-CoA dehydrogenase</fullName>
    </submittedName>
</protein>
<dbReference type="InterPro" id="IPR009100">
    <property type="entry name" value="AcylCoA_DH/oxidase_NM_dom_sf"/>
</dbReference>
<dbReference type="InterPro" id="IPR013786">
    <property type="entry name" value="AcylCoA_DH/ox_N"/>
</dbReference>
<feature type="domain" description="Acyl-CoA dehydrogenase/oxidase N-terminal" evidence="7">
    <location>
        <begin position="6"/>
        <end position="118"/>
    </location>
</feature>
<dbReference type="CDD" id="cd00567">
    <property type="entry name" value="ACAD"/>
    <property type="match status" value="1"/>
</dbReference>
<dbReference type="PANTHER" id="PTHR43884">
    <property type="entry name" value="ACYL-COA DEHYDROGENASE"/>
    <property type="match status" value="1"/>
</dbReference>
<dbReference type="InterPro" id="IPR046373">
    <property type="entry name" value="Acyl-CoA_Oxase/DH_mid-dom_sf"/>
</dbReference>
<gene>
    <name evidence="8" type="ORF">Ga0074812_13246</name>
</gene>
<comment type="cofactor">
    <cofactor evidence="1">
        <name>FAD</name>
        <dbReference type="ChEBI" id="CHEBI:57692"/>
    </cofactor>
</comment>
<keyword evidence="9" id="KW-1185">Reference proteome</keyword>
<evidence type="ECO:0000256" key="4">
    <source>
        <dbReference type="ARBA" id="ARBA00022827"/>
    </source>
</evidence>
<dbReference type="Gene3D" id="2.40.110.10">
    <property type="entry name" value="Butyryl-CoA Dehydrogenase, subunit A, domain 2"/>
    <property type="match status" value="1"/>
</dbReference>
<evidence type="ECO:0000313" key="8">
    <source>
        <dbReference type="EMBL" id="CUU59841.1"/>
    </source>
</evidence>
<evidence type="ECO:0000256" key="3">
    <source>
        <dbReference type="ARBA" id="ARBA00022630"/>
    </source>
</evidence>
<organism evidence="8 9">
    <name type="scientific">Parafrankia irregularis</name>
    <dbReference type="NCBI Taxonomy" id="795642"/>
    <lineage>
        <taxon>Bacteria</taxon>
        <taxon>Bacillati</taxon>
        <taxon>Actinomycetota</taxon>
        <taxon>Actinomycetes</taxon>
        <taxon>Frankiales</taxon>
        <taxon>Frankiaceae</taxon>
        <taxon>Parafrankia</taxon>
    </lineage>
</organism>
<dbReference type="InterPro" id="IPR036250">
    <property type="entry name" value="AcylCo_DH-like_C"/>
</dbReference>
<dbReference type="SUPFAM" id="SSF56645">
    <property type="entry name" value="Acyl-CoA dehydrogenase NM domain-like"/>
    <property type="match status" value="1"/>
</dbReference>
<dbReference type="PANTHER" id="PTHR43884:SF20">
    <property type="entry name" value="ACYL-COA DEHYDROGENASE FADE28"/>
    <property type="match status" value="1"/>
</dbReference>
<dbReference type="Pfam" id="PF00441">
    <property type="entry name" value="Acyl-CoA_dh_1"/>
    <property type="match status" value="1"/>
</dbReference>
<dbReference type="Pfam" id="PF02771">
    <property type="entry name" value="Acyl-CoA_dh_N"/>
    <property type="match status" value="1"/>
</dbReference>
<dbReference type="EMBL" id="FAOZ01000032">
    <property type="protein sequence ID" value="CUU59841.1"/>
    <property type="molecule type" value="Genomic_DNA"/>
</dbReference>
<keyword evidence="3" id="KW-0285">Flavoprotein</keyword>
<dbReference type="AlphaFoldDB" id="A0A0S4QW45"/>
<reference evidence="9" key="1">
    <citation type="submission" date="2015-11" db="EMBL/GenBank/DDBJ databases">
        <authorList>
            <person name="Varghese N."/>
        </authorList>
    </citation>
    <scope>NUCLEOTIDE SEQUENCE [LARGE SCALE GENOMIC DNA]</scope>
    <source>
        <strain evidence="9">DSM 45899</strain>
    </source>
</reference>
<feature type="domain" description="Acyl-CoA dehydrogenase/oxidase C-terminal" evidence="6">
    <location>
        <begin position="265"/>
        <end position="398"/>
    </location>
</feature>
<dbReference type="RefSeq" id="WP_091284227.1">
    <property type="nucleotide sequence ID" value="NZ_FAOZ01000032.1"/>
</dbReference>
<evidence type="ECO:0000259" key="6">
    <source>
        <dbReference type="Pfam" id="PF00441"/>
    </source>
</evidence>
<dbReference type="InterPro" id="IPR037069">
    <property type="entry name" value="AcylCoA_DH/ox_N_sf"/>
</dbReference>
<evidence type="ECO:0000313" key="9">
    <source>
        <dbReference type="Proteomes" id="UP000198802"/>
    </source>
</evidence>
<dbReference type="SUPFAM" id="SSF47203">
    <property type="entry name" value="Acyl-CoA dehydrogenase C-terminal domain-like"/>
    <property type="match status" value="1"/>
</dbReference>
<evidence type="ECO:0000256" key="5">
    <source>
        <dbReference type="ARBA" id="ARBA00023002"/>
    </source>
</evidence>
<name>A0A0S4QW45_9ACTN</name>
<dbReference type="InterPro" id="IPR009075">
    <property type="entry name" value="AcylCo_DH/oxidase_C"/>
</dbReference>